<name>A0A6M3XKQ7_9ZZZZ</name>
<dbReference type="AlphaFoldDB" id="A0A6M3XKQ7"/>
<dbReference type="PROSITE" id="PS00028">
    <property type="entry name" value="ZINC_FINGER_C2H2_1"/>
    <property type="match status" value="1"/>
</dbReference>
<protein>
    <recommendedName>
        <fullName evidence="2">C2H2-type domain-containing protein</fullName>
    </recommendedName>
</protein>
<reference evidence="3" key="1">
    <citation type="submission" date="2020-03" db="EMBL/GenBank/DDBJ databases">
        <title>The deep terrestrial virosphere.</title>
        <authorList>
            <person name="Holmfeldt K."/>
            <person name="Nilsson E."/>
            <person name="Simone D."/>
            <person name="Lopez-Fernandez M."/>
            <person name="Wu X."/>
            <person name="de Brujin I."/>
            <person name="Lundin D."/>
            <person name="Andersson A."/>
            <person name="Bertilsson S."/>
            <person name="Dopson M."/>
        </authorList>
    </citation>
    <scope>NUCLEOTIDE SEQUENCE</scope>
    <source>
        <strain evidence="3">TM448B00886</strain>
    </source>
</reference>
<sequence>MANEIVLPEGKTILAPTQEEIDSNFMSYGDYSPAVGDEYKKKPKDPSEITQQLSGMQISCRTCGELFATEHDHNEHQKAHLAKDIEAKRQSPIIERFRDKDESTRPLTESDVQELARTLIKSELAEIIREVIPAHILKSKPGRPKGSKNRKKKKFGRRVEKPSVRLSSKEIVYEDDLSGDAAIRSEGDS</sequence>
<gene>
    <name evidence="3" type="ORF">TM448B00886_0005</name>
</gene>
<feature type="region of interest" description="Disordered" evidence="1">
    <location>
        <begin position="138"/>
        <end position="163"/>
    </location>
</feature>
<feature type="domain" description="C2H2-type" evidence="2">
    <location>
        <begin position="58"/>
        <end position="85"/>
    </location>
</feature>
<evidence type="ECO:0000259" key="2">
    <source>
        <dbReference type="PROSITE" id="PS50157"/>
    </source>
</evidence>
<dbReference type="EMBL" id="MT144669">
    <property type="protein sequence ID" value="QJH96995.1"/>
    <property type="molecule type" value="Genomic_DNA"/>
</dbReference>
<proteinExistence type="predicted"/>
<accession>A0A6M3XKQ7</accession>
<dbReference type="PROSITE" id="PS50157">
    <property type="entry name" value="ZINC_FINGER_C2H2_2"/>
    <property type="match status" value="1"/>
</dbReference>
<evidence type="ECO:0000256" key="1">
    <source>
        <dbReference type="SAM" id="MobiDB-lite"/>
    </source>
</evidence>
<dbReference type="InterPro" id="IPR013087">
    <property type="entry name" value="Znf_C2H2_type"/>
</dbReference>
<organism evidence="3">
    <name type="scientific">viral metagenome</name>
    <dbReference type="NCBI Taxonomy" id="1070528"/>
    <lineage>
        <taxon>unclassified sequences</taxon>
        <taxon>metagenomes</taxon>
        <taxon>organismal metagenomes</taxon>
    </lineage>
</organism>
<feature type="compositionally biased region" description="Basic residues" evidence="1">
    <location>
        <begin position="138"/>
        <end position="156"/>
    </location>
</feature>
<evidence type="ECO:0000313" key="3">
    <source>
        <dbReference type="EMBL" id="QJH96995.1"/>
    </source>
</evidence>